<protein>
    <submittedName>
        <fullName evidence="1">Uncharacterized protein</fullName>
    </submittedName>
</protein>
<name>A0ABT7V1W7_9ACTN</name>
<sequence length="90" mass="9969">MQSEAEAVRAAESCVLGAAERHMCAQDSRCGGKCWECDNYHEIQVSDELPPGLARQLSFCGACVADGCVTVVDRSEWHSADECWEEDRWS</sequence>
<proteinExistence type="predicted"/>
<keyword evidence="2" id="KW-1185">Reference proteome</keyword>
<organism evidence="1 2">
    <name type="scientific">Thermophilibacter provencensis</name>
    <dbReference type="NCBI Taxonomy" id="1852386"/>
    <lineage>
        <taxon>Bacteria</taxon>
        <taxon>Bacillati</taxon>
        <taxon>Actinomycetota</taxon>
        <taxon>Coriobacteriia</taxon>
        <taxon>Coriobacteriales</taxon>
        <taxon>Atopobiaceae</taxon>
        <taxon>Thermophilibacter</taxon>
    </lineage>
</organism>
<evidence type="ECO:0000313" key="2">
    <source>
        <dbReference type="Proteomes" id="UP001529256"/>
    </source>
</evidence>
<evidence type="ECO:0000313" key="1">
    <source>
        <dbReference type="EMBL" id="MDM8270582.1"/>
    </source>
</evidence>
<dbReference type="RefSeq" id="WP_289510678.1">
    <property type="nucleotide sequence ID" value="NZ_JAUDEA010000002.1"/>
</dbReference>
<dbReference type="EMBL" id="JAUDEA010000002">
    <property type="protein sequence ID" value="MDM8270582.1"/>
    <property type="molecule type" value="Genomic_DNA"/>
</dbReference>
<comment type="caution">
    <text evidence="1">The sequence shown here is derived from an EMBL/GenBank/DDBJ whole genome shotgun (WGS) entry which is preliminary data.</text>
</comment>
<accession>A0ABT7V1W7</accession>
<dbReference type="Proteomes" id="UP001529256">
    <property type="component" value="Unassembled WGS sequence"/>
</dbReference>
<gene>
    <name evidence="1" type="ORF">QUW25_02620</name>
</gene>
<reference evidence="1 2" key="2">
    <citation type="submission" date="2023-06" db="EMBL/GenBank/DDBJ databases">
        <title>Identification and characterization of horizontal gene transfer across gut microbiota members of farm animals based on homology search.</title>
        <authorList>
            <person name="Schwarzerova J."/>
            <person name="Nykrynova M."/>
            <person name="Jureckova K."/>
            <person name="Cejkova D."/>
            <person name="Rychlik I."/>
        </authorList>
    </citation>
    <scope>NUCLEOTIDE SEQUENCE [LARGE SCALE GENOMIC DNA]</scope>
    <source>
        <strain evidence="1 2">153_Feed</strain>
    </source>
</reference>
<reference evidence="2" key="1">
    <citation type="submission" date="2023-06" db="EMBL/GenBank/DDBJ databases">
        <title>Identification and characterization of horizontal gene transfer across gut microbiota members of farm animals based on homology search.</title>
        <authorList>
            <person name="Zeman M."/>
            <person name="Kubasova T."/>
            <person name="Jahodarova E."/>
            <person name="Nykrynova M."/>
            <person name="Rychlik I."/>
        </authorList>
    </citation>
    <scope>NUCLEOTIDE SEQUENCE [LARGE SCALE GENOMIC DNA]</scope>
    <source>
        <strain evidence="2">153_Feed</strain>
    </source>
</reference>
<reference evidence="1 2" key="3">
    <citation type="submission" date="2023-06" db="EMBL/GenBank/DDBJ databases">
        <authorList>
            <person name="Zeman M."/>
            <person name="Kubasova T."/>
            <person name="Jahodarova E."/>
            <person name="Nykrynova M."/>
            <person name="Rychlik I."/>
        </authorList>
    </citation>
    <scope>NUCLEOTIDE SEQUENCE [LARGE SCALE GENOMIC DNA]</scope>
    <source>
        <strain evidence="1 2">153_Feed</strain>
    </source>
</reference>